<comment type="similarity">
    <text evidence="6">Belongs to the PMEI family.</text>
</comment>
<keyword evidence="4 7" id="KW-0732">Signal</keyword>
<gene>
    <name evidence="9" type="ORF">DKX38_019026</name>
</gene>
<evidence type="ECO:0000256" key="5">
    <source>
        <dbReference type="ARBA" id="ARBA00023157"/>
    </source>
</evidence>
<evidence type="ECO:0000256" key="7">
    <source>
        <dbReference type="SAM" id="SignalP"/>
    </source>
</evidence>
<keyword evidence="10" id="KW-1185">Reference proteome</keyword>
<keyword evidence="5" id="KW-1015">Disulfide bond</keyword>
<feature type="chain" id="PRO_5024458782" description="Pectinesterase inhibitor domain-containing protein" evidence="7">
    <location>
        <begin position="35"/>
        <end position="202"/>
    </location>
</feature>
<feature type="signal peptide" evidence="7">
    <location>
        <begin position="1"/>
        <end position="34"/>
    </location>
</feature>
<name>A0A5N5KQB9_9ROSI</name>
<evidence type="ECO:0000259" key="8">
    <source>
        <dbReference type="SMART" id="SM00856"/>
    </source>
</evidence>
<proteinExistence type="inferred from homology"/>
<evidence type="ECO:0000256" key="3">
    <source>
        <dbReference type="ARBA" id="ARBA00022525"/>
    </source>
</evidence>
<protein>
    <recommendedName>
        <fullName evidence="8">Pectinesterase inhibitor domain-containing protein</fullName>
    </recommendedName>
</protein>
<evidence type="ECO:0000313" key="10">
    <source>
        <dbReference type="Proteomes" id="UP000326939"/>
    </source>
</evidence>
<dbReference type="SMART" id="SM00856">
    <property type="entry name" value="PMEI"/>
    <property type="match status" value="1"/>
</dbReference>
<dbReference type="PANTHER" id="PTHR31080">
    <property type="entry name" value="PECTINESTERASE INHIBITOR-LIKE"/>
    <property type="match status" value="1"/>
</dbReference>
<dbReference type="InterPro" id="IPR051955">
    <property type="entry name" value="PME_Inhibitor"/>
</dbReference>
<dbReference type="GO" id="GO:0004857">
    <property type="term" value="F:enzyme inhibitor activity"/>
    <property type="evidence" value="ECO:0007669"/>
    <property type="project" value="InterPro"/>
</dbReference>
<dbReference type="SUPFAM" id="SSF101148">
    <property type="entry name" value="Plant invertase/pectin methylesterase inhibitor"/>
    <property type="match status" value="1"/>
</dbReference>
<dbReference type="InterPro" id="IPR035513">
    <property type="entry name" value="Invertase/methylesterase_inhib"/>
</dbReference>
<evidence type="ECO:0000256" key="4">
    <source>
        <dbReference type="ARBA" id="ARBA00022729"/>
    </source>
</evidence>
<reference evidence="10" key="1">
    <citation type="journal article" date="2019" name="Gigascience">
        <title>De novo genome assembly of the endangered Acer yangbiense, a plant species with extremely small populations endemic to Yunnan Province, China.</title>
        <authorList>
            <person name="Yang J."/>
            <person name="Wariss H.M."/>
            <person name="Tao L."/>
            <person name="Zhang R."/>
            <person name="Yun Q."/>
            <person name="Hollingsworth P."/>
            <person name="Dao Z."/>
            <person name="Luo G."/>
            <person name="Guo H."/>
            <person name="Ma Y."/>
            <person name="Sun W."/>
        </authorList>
    </citation>
    <scope>NUCLEOTIDE SEQUENCE [LARGE SCALE GENOMIC DNA]</scope>
    <source>
        <strain evidence="10">cv. br00</strain>
    </source>
</reference>
<evidence type="ECO:0000256" key="6">
    <source>
        <dbReference type="ARBA" id="ARBA00038471"/>
    </source>
</evidence>
<comment type="subcellular location">
    <subcellularLocation>
        <location evidence="1">Secreted</location>
        <location evidence="1">Extracellular space</location>
        <location evidence="1">Apoplast</location>
    </subcellularLocation>
</comment>
<evidence type="ECO:0000313" key="9">
    <source>
        <dbReference type="EMBL" id="KAB5532356.1"/>
    </source>
</evidence>
<comment type="caution">
    <text evidence="9">The sequence shown here is derived from an EMBL/GenBank/DDBJ whole genome shotgun (WGS) entry which is preliminary data.</text>
</comment>
<feature type="domain" description="Pectinesterase inhibitor" evidence="8">
    <location>
        <begin position="40"/>
        <end position="196"/>
    </location>
</feature>
<keyword evidence="3" id="KW-0964">Secreted</keyword>
<evidence type="ECO:0000256" key="2">
    <source>
        <dbReference type="ARBA" id="ARBA00022523"/>
    </source>
</evidence>
<dbReference type="EMBL" id="VDCV01000012">
    <property type="protein sequence ID" value="KAB5532356.1"/>
    <property type="molecule type" value="Genomic_DNA"/>
</dbReference>
<organism evidence="9 10">
    <name type="scientific">Salix brachista</name>
    <dbReference type="NCBI Taxonomy" id="2182728"/>
    <lineage>
        <taxon>Eukaryota</taxon>
        <taxon>Viridiplantae</taxon>
        <taxon>Streptophyta</taxon>
        <taxon>Embryophyta</taxon>
        <taxon>Tracheophyta</taxon>
        <taxon>Spermatophyta</taxon>
        <taxon>Magnoliopsida</taxon>
        <taxon>eudicotyledons</taxon>
        <taxon>Gunneridae</taxon>
        <taxon>Pentapetalae</taxon>
        <taxon>rosids</taxon>
        <taxon>fabids</taxon>
        <taxon>Malpighiales</taxon>
        <taxon>Salicaceae</taxon>
        <taxon>Saliceae</taxon>
        <taxon>Salix</taxon>
    </lineage>
</organism>
<dbReference type="FunFam" id="1.20.140.40:FF:000006">
    <property type="entry name" value="Pectinesterase inhibitor 3"/>
    <property type="match status" value="1"/>
</dbReference>
<dbReference type="GO" id="GO:0048046">
    <property type="term" value="C:apoplast"/>
    <property type="evidence" value="ECO:0007669"/>
    <property type="project" value="UniProtKB-SubCell"/>
</dbReference>
<keyword evidence="2" id="KW-0052">Apoplast</keyword>
<evidence type="ECO:0000256" key="1">
    <source>
        <dbReference type="ARBA" id="ARBA00004271"/>
    </source>
</evidence>
<dbReference type="Pfam" id="PF04043">
    <property type="entry name" value="PMEI"/>
    <property type="match status" value="1"/>
</dbReference>
<accession>A0A5N5KQB9</accession>
<dbReference type="CDD" id="cd15798">
    <property type="entry name" value="PMEI-like_3"/>
    <property type="match status" value="1"/>
</dbReference>
<dbReference type="Proteomes" id="UP000326939">
    <property type="component" value="Chromosome 12"/>
</dbReference>
<dbReference type="InterPro" id="IPR006501">
    <property type="entry name" value="Pectinesterase_inhib_dom"/>
</dbReference>
<dbReference type="AlphaFoldDB" id="A0A5N5KQB9"/>
<dbReference type="Gene3D" id="1.20.140.40">
    <property type="entry name" value="Invertase/pectin methylesterase inhibitor family protein"/>
    <property type="match status" value="1"/>
</dbReference>
<dbReference type="PANTHER" id="PTHR31080:SF15">
    <property type="entry name" value="INVERTASE"/>
    <property type="match status" value="1"/>
</dbReference>
<sequence>MAAKIVSSLSSFNGVAFLLALLLCISTNVQISMADSTSKTYKNYLQKACNSTTYPQLCFKSLSSYTSTIKTSDLKLCNTALTVTLKAASNTSSLVKASSKQKGLSKSEAGVIKDCVDEMGDSIDELKQSLKALGSLKGSDIEFQIATVQTWVSAAITDEDTCTEGFDEMKITGEVMIKIRKSIVNVARLTSNALALINKLSY</sequence>
<dbReference type="NCBIfam" id="TIGR01614">
    <property type="entry name" value="PME_inhib"/>
    <property type="match status" value="1"/>
</dbReference>